<evidence type="ECO:0000256" key="3">
    <source>
        <dbReference type="ARBA" id="ARBA00022676"/>
    </source>
</evidence>
<protein>
    <submittedName>
        <fullName evidence="7">Glycosyltransferase involved in cell wall biosynthesis</fullName>
    </submittedName>
</protein>
<accession>A0A840ANS0</accession>
<dbReference type="Gene3D" id="3.90.550.10">
    <property type="entry name" value="Spore Coat Polysaccharide Biosynthesis Protein SpsA, Chain A"/>
    <property type="match status" value="1"/>
</dbReference>
<dbReference type="CDD" id="cd00761">
    <property type="entry name" value="Glyco_tranf_GTA_type"/>
    <property type="match status" value="1"/>
</dbReference>
<organism evidence="7 8">
    <name type="scientific">Kaistia hirudinis</name>
    <dbReference type="NCBI Taxonomy" id="1293440"/>
    <lineage>
        <taxon>Bacteria</taxon>
        <taxon>Pseudomonadati</taxon>
        <taxon>Pseudomonadota</taxon>
        <taxon>Alphaproteobacteria</taxon>
        <taxon>Hyphomicrobiales</taxon>
        <taxon>Kaistiaceae</taxon>
        <taxon>Kaistia</taxon>
    </lineage>
</organism>
<keyword evidence="4 7" id="KW-0808">Transferase</keyword>
<evidence type="ECO:0000256" key="5">
    <source>
        <dbReference type="ARBA" id="ARBA00022842"/>
    </source>
</evidence>
<keyword evidence="5" id="KW-0460">Magnesium</keyword>
<evidence type="ECO:0000259" key="6">
    <source>
        <dbReference type="Pfam" id="PF00535"/>
    </source>
</evidence>
<name>A0A840ANS0_9HYPH</name>
<reference evidence="7 8" key="1">
    <citation type="submission" date="2020-08" db="EMBL/GenBank/DDBJ databases">
        <title>Genomic Encyclopedia of Type Strains, Phase IV (KMG-IV): sequencing the most valuable type-strain genomes for metagenomic binning, comparative biology and taxonomic classification.</title>
        <authorList>
            <person name="Goeker M."/>
        </authorList>
    </citation>
    <scope>NUCLEOTIDE SEQUENCE [LARGE SCALE GENOMIC DNA]</scope>
    <source>
        <strain evidence="7 8">DSM 25966</strain>
    </source>
</reference>
<dbReference type="InterPro" id="IPR050256">
    <property type="entry name" value="Glycosyltransferase_2"/>
</dbReference>
<evidence type="ECO:0000256" key="2">
    <source>
        <dbReference type="ARBA" id="ARBA00006739"/>
    </source>
</evidence>
<feature type="domain" description="Glycosyltransferase 2-like" evidence="6">
    <location>
        <begin position="5"/>
        <end position="148"/>
    </location>
</feature>
<dbReference type="Proteomes" id="UP000553963">
    <property type="component" value="Unassembled WGS sequence"/>
</dbReference>
<keyword evidence="8" id="KW-1185">Reference proteome</keyword>
<dbReference type="Pfam" id="PF00535">
    <property type="entry name" value="Glycos_transf_2"/>
    <property type="match status" value="1"/>
</dbReference>
<evidence type="ECO:0000256" key="1">
    <source>
        <dbReference type="ARBA" id="ARBA00001946"/>
    </source>
</evidence>
<dbReference type="PANTHER" id="PTHR48090">
    <property type="entry name" value="UNDECAPRENYL-PHOSPHATE 4-DEOXY-4-FORMAMIDO-L-ARABINOSE TRANSFERASE-RELATED"/>
    <property type="match status" value="1"/>
</dbReference>
<dbReference type="EMBL" id="JACIDS010000002">
    <property type="protein sequence ID" value="MBB3930984.1"/>
    <property type="molecule type" value="Genomic_DNA"/>
</dbReference>
<dbReference type="InterPro" id="IPR001173">
    <property type="entry name" value="Glyco_trans_2-like"/>
</dbReference>
<proteinExistence type="inferred from homology"/>
<dbReference type="PANTHER" id="PTHR48090:SF10">
    <property type="entry name" value="GLUCOSYL-3-PHOSPHOGLYCERATE SYNTHASE"/>
    <property type="match status" value="1"/>
</dbReference>
<sequence>MPHVSIVIRSYNEAEHIGKLMRGIASQGFSDHEVILVDSGSTDETVAIAEAHGARIVHIEKSEFSFGRALNIGCAAAKGEILLFASAHVYPLRTDWLEHMVAPFARDGVELVYGRQVGNDVTKFSEHQVFESWFPARSVPRQAGYFCNNANCAIRRSSWENRRYDETLTGLEDLAWAKLAQQQGGQIAYVADAVIAHVHDESWGRVRNRYRREAIALKRIEPSIRVGFLDFLRLTTSNVAADLRSARARRQLKQEWASILLFRFNQFYGTWRGHADSAPIDSALRERFYYPAAEPQHHHPHAHKDGSVAALERSIQYD</sequence>
<dbReference type="GO" id="GO:0016757">
    <property type="term" value="F:glycosyltransferase activity"/>
    <property type="evidence" value="ECO:0007669"/>
    <property type="project" value="UniProtKB-KW"/>
</dbReference>
<keyword evidence="3" id="KW-0328">Glycosyltransferase</keyword>
<evidence type="ECO:0000256" key="4">
    <source>
        <dbReference type="ARBA" id="ARBA00022679"/>
    </source>
</evidence>
<dbReference type="SUPFAM" id="SSF53448">
    <property type="entry name" value="Nucleotide-diphospho-sugar transferases"/>
    <property type="match status" value="1"/>
</dbReference>
<evidence type="ECO:0000313" key="7">
    <source>
        <dbReference type="EMBL" id="MBB3930984.1"/>
    </source>
</evidence>
<comment type="similarity">
    <text evidence="2">Belongs to the glycosyltransferase 2 family.</text>
</comment>
<dbReference type="AlphaFoldDB" id="A0A840ANS0"/>
<comment type="caution">
    <text evidence="7">The sequence shown here is derived from an EMBL/GenBank/DDBJ whole genome shotgun (WGS) entry which is preliminary data.</text>
</comment>
<comment type="cofactor">
    <cofactor evidence="1">
        <name>Mg(2+)</name>
        <dbReference type="ChEBI" id="CHEBI:18420"/>
    </cofactor>
</comment>
<gene>
    <name evidence="7" type="ORF">GGR25_002023</name>
</gene>
<dbReference type="InterPro" id="IPR029044">
    <property type="entry name" value="Nucleotide-diphossugar_trans"/>
</dbReference>
<evidence type="ECO:0000313" key="8">
    <source>
        <dbReference type="Proteomes" id="UP000553963"/>
    </source>
</evidence>
<dbReference type="RefSeq" id="WP_183398583.1">
    <property type="nucleotide sequence ID" value="NZ_JACIDS010000002.1"/>
</dbReference>